<dbReference type="AlphaFoldDB" id="Q7D445"/>
<gene>
    <name evidence="2" type="ordered locus">Atu5008</name>
</gene>
<proteinExistence type="predicted"/>
<dbReference type="PhylomeDB" id="Q7D445"/>
<evidence type="ECO:0000313" key="2">
    <source>
        <dbReference type="EMBL" id="AAK90388.2"/>
    </source>
</evidence>
<dbReference type="PANTHER" id="PTHR30348">
    <property type="entry name" value="UNCHARACTERIZED PROTEIN YECE"/>
    <property type="match status" value="1"/>
</dbReference>
<sequence length="261" mass="29228">MEESDLPIIATAAWSIPKKVASRFPEEGSGLQRYASVFDGVEINSTFYRRHKTSTFARWAGFVPDGFRFSVKMPKEISHTRAMIDVAEPFCSFIEDIAPLGEKRGPLLCQLPPSLAFESRTFDIAFKTMRNTDMGPIVIEARHKSWASLEASDLLKTYEIDRVLADPALVWPVEVFDTPPRYIRLHGKPKIYYSVYSDEEIEFFFKNVAPDGWCVFDNTASGAAIENALSMLGSSHAPRKTLRKGKRPPVAEDAAAKSENG</sequence>
<dbReference type="KEGG" id="atu:Atu5008"/>
<dbReference type="GeneID" id="1136781"/>
<dbReference type="eggNOG" id="COG1801">
    <property type="taxonomic scope" value="Bacteria"/>
</dbReference>
<dbReference type="EnsemblBacteria" id="AAK90388">
    <property type="protein sequence ID" value="AAK90388"/>
    <property type="gene ID" value="Atu5008"/>
</dbReference>
<reference evidence="2 3" key="2">
    <citation type="journal article" date="2001" name="Science">
        <title>Genome sequence of the plant pathogen and biotechnology agent Agrobacterium tumefaciens C58.</title>
        <authorList>
            <person name="Goodner B."/>
            <person name="Hinkle G."/>
            <person name="Gattung S."/>
            <person name="Miller N."/>
            <person name="Blanchard M."/>
            <person name="Qurollo B."/>
            <person name="Goldman B.S."/>
            <person name="Cao Y."/>
            <person name="Askenazi M."/>
            <person name="Halling C."/>
            <person name="Mullin L."/>
            <person name="Houmiel K."/>
            <person name="Gordon J."/>
            <person name="Vaudin M."/>
            <person name="Iartchouk O."/>
            <person name="Epp A."/>
            <person name="Liu F."/>
            <person name="Wollam C."/>
            <person name="Allinger M."/>
            <person name="Doughty D."/>
            <person name="Scott C."/>
            <person name="Lappas C."/>
            <person name="Markelz B."/>
            <person name="Flanagan C."/>
            <person name="Crowell C."/>
            <person name="Gurson J."/>
            <person name="Lomo C."/>
            <person name="Sear C."/>
            <person name="Strub G."/>
            <person name="Cielo C."/>
            <person name="Slater S."/>
        </authorList>
    </citation>
    <scope>NUCLEOTIDE SEQUENCE [LARGE SCALE GENOMIC DNA]</scope>
    <source>
        <strain evidence="3">C58 / ATCC 33970</strain>
    </source>
</reference>
<name>Q7D445_AGRFC</name>
<dbReference type="PANTHER" id="PTHR30348:SF14">
    <property type="entry name" value="BLR8050 PROTEIN"/>
    <property type="match status" value="1"/>
</dbReference>
<dbReference type="RefSeq" id="WP_010974275.1">
    <property type="nucleotide sequence ID" value="NC_003064.2"/>
</dbReference>
<keyword evidence="3" id="KW-1185">Reference proteome</keyword>
<keyword evidence="2" id="KW-0614">Plasmid</keyword>
<dbReference type="InterPro" id="IPR002763">
    <property type="entry name" value="DUF72"/>
</dbReference>
<dbReference type="Gene3D" id="3.20.20.410">
    <property type="entry name" value="Protein of unknown function UPF0759"/>
    <property type="match status" value="1"/>
</dbReference>
<evidence type="ECO:0000313" key="3">
    <source>
        <dbReference type="Proteomes" id="UP000000813"/>
    </source>
</evidence>
<accession>Q7D445</accession>
<feature type="compositionally biased region" description="Basic residues" evidence="1">
    <location>
        <begin position="237"/>
        <end position="247"/>
    </location>
</feature>
<dbReference type="HOGENOM" id="CLU_046519_3_1_5"/>
<reference evidence="2 3" key="1">
    <citation type="journal article" date="2001" name="Science">
        <title>The genome of the natural genetic engineer Agrobacterium tumefaciens C58.</title>
        <authorList>
            <person name="Wood D.W."/>
            <person name="Setubal J.C."/>
            <person name="Kaul R."/>
            <person name="Monks D.E."/>
            <person name="Kitajima J.P."/>
            <person name="Okura V.K."/>
            <person name="Zhou Y."/>
            <person name="Chen L."/>
            <person name="Wood G.E."/>
            <person name="Almeida N.F.Jr."/>
            <person name="Woo L."/>
            <person name="Chen Y."/>
            <person name="Paulsen I.T."/>
            <person name="Eisen J.A."/>
            <person name="Karp P.D."/>
            <person name="Bovee D.Sr."/>
            <person name="Chapman P."/>
            <person name="Clendenning J."/>
            <person name="Deatherage G."/>
            <person name="Gillet W."/>
            <person name="Grant C."/>
            <person name="Kutyavin T."/>
            <person name="Levy R."/>
            <person name="Li M.J."/>
            <person name="McClelland E."/>
            <person name="Palmieri A."/>
            <person name="Raymond C."/>
            <person name="Rouse G."/>
            <person name="Saenphimmachak C."/>
            <person name="Wu Z."/>
            <person name="Romero P."/>
            <person name="Gordon D."/>
            <person name="Zhang S."/>
            <person name="Yoo H."/>
            <person name="Tao Y."/>
            <person name="Biddle P."/>
            <person name="Jung M."/>
            <person name="Krespan W."/>
            <person name="Perry M."/>
            <person name="Gordon-Kamm B."/>
            <person name="Liao L."/>
            <person name="Kim S."/>
            <person name="Hendrick C."/>
            <person name="Zhao Z.Y."/>
            <person name="Dolan M."/>
            <person name="Chumley F."/>
            <person name="Tingey S.V."/>
            <person name="Tomb J.F."/>
            <person name="Gordon M.P."/>
            <person name="Olson M.V."/>
            <person name="Nester E.W."/>
        </authorList>
    </citation>
    <scope>NUCLEOTIDE SEQUENCE [LARGE SCALE GENOMIC DNA]</scope>
    <source>
        <strain evidence="3">C58 / ATCC 33970</strain>
    </source>
</reference>
<feature type="region of interest" description="Disordered" evidence="1">
    <location>
        <begin position="236"/>
        <end position="261"/>
    </location>
</feature>
<dbReference type="EMBL" id="AE007872">
    <property type="protein sequence ID" value="AAK90388.2"/>
    <property type="molecule type" value="Genomic_DNA"/>
</dbReference>
<dbReference type="OrthoDB" id="9780310at2"/>
<geneLocation type="plasmid" evidence="2 3">
    <name>At</name>
</geneLocation>
<dbReference type="Proteomes" id="UP000000813">
    <property type="component" value="Plasmid At"/>
</dbReference>
<protein>
    <recommendedName>
        <fullName evidence="4">DUF72 domain-containing protein</fullName>
    </recommendedName>
</protein>
<evidence type="ECO:0000256" key="1">
    <source>
        <dbReference type="SAM" id="MobiDB-lite"/>
    </source>
</evidence>
<dbReference type="Pfam" id="PF01904">
    <property type="entry name" value="DUF72"/>
    <property type="match status" value="1"/>
</dbReference>
<evidence type="ECO:0008006" key="4">
    <source>
        <dbReference type="Google" id="ProtNLM"/>
    </source>
</evidence>
<dbReference type="SUPFAM" id="SSF117396">
    <property type="entry name" value="TM1631-like"/>
    <property type="match status" value="1"/>
</dbReference>
<organism evidence="2 3">
    <name type="scientific">Agrobacterium fabrum (strain C58 / ATCC 33970)</name>
    <name type="common">Agrobacterium tumefaciens (strain C58)</name>
    <dbReference type="NCBI Taxonomy" id="176299"/>
    <lineage>
        <taxon>Bacteria</taxon>
        <taxon>Pseudomonadati</taxon>
        <taxon>Pseudomonadota</taxon>
        <taxon>Alphaproteobacteria</taxon>
        <taxon>Hyphomicrobiales</taxon>
        <taxon>Rhizobiaceae</taxon>
        <taxon>Rhizobium/Agrobacterium group</taxon>
        <taxon>Agrobacterium</taxon>
        <taxon>Agrobacterium tumefaciens complex</taxon>
    </lineage>
</organism>
<dbReference type="InterPro" id="IPR036520">
    <property type="entry name" value="UPF0759_sf"/>
</dbReference>